<dbReference type="AlphaFoldDB" id="A0A9P1CTV0"/>
<dbReference type="OrthoDB" id="10250660at2759"/>
<dbReference type="InterPro" id="IPR029063">
    <property type="entry name" value="SAM-dependent_MTases_sf"/>
</dbReference>
<feature type="region of interest" description="Disordered" evidence="1">
    <location>
        <begin position="307"/>
        <end position="340"/>
    </location>
</feature>
<dbReference type="PANTHER" id="PTHR47548:SF1">
    <property type="entry name" value="S-ADENOSYL-L-METHIONINE-DEPENDENT METHYLTRANSFERASES SUPERFAMILY PROTEIN"/>
    <property type="match status" value="1"/>
</dbReference>
<dbReference type="GO" id="GO:0032259">
    <property type="term" value="P:methylation"/>
    <property type="evidence" value="ECO:0007669"/>
    <property type="project" value="UniProtKB-KW"/>
</dbReference>
<reference evidence="2" key="1">
    <citation type="submission" date="2022-10" db="EMBL/GenBank/DDBJ databases">
        <authorList>
            <person name="Chen Y."/>
            <person name="Dougan E. K."/>
            <person name="Chan C."/>
            <person name="Rhodes N."/>
            <person name="Thang M."/>
        </authorList>
    </citation>
    <scope>NUCLEOTIDE SEQUENCE</scope>
</reference>
<comment type="caution">
    <text evidence="2">The sequence shown here is derived from an EMBL/GenBank/DDBJ whole genome shotgun (WGS) entry which is preliminary data.</text>
</comment>
<dbReference type="GO" id="GO:0008168">
    <property type="term" value="F:methyltransferase activity"/>
    <property type="evidence" value="ECO:0007669"/>
    <property type="project" value="UniProtKB-KW"/>
</dbReference>
<evidence type="ECO:0000313" key="3">
    <source>
        <dbReference type="EMBL" id="CAL1150750.1"/>
    </source>
</evidence>
<sequence>MAKRKRTASPKSATQLRNARKRAAKKREKVQKRQIDPSLVYIDDPLQAPTVLEAQRFLAELLPALPLRLRSKEGWRSSAKLAVRAGSDGPKIGLFLPKSHDVISVMGCSAHHPAINRALEVIMSACKARKIRGYDEHKGTGDLRYVKLDVQRSTELVQATLVWNAGSLEEAGPLLTKLVAKLKRTEHLWHSIWANLNAADKHSSRILAYDSEAWQHLHGSRHLREILSRVPRAEEMHVRLCFPPFVFRQANLCAFEDIVSLTRRFVPQNSAVVELYGGVGTIGLHLADLVSSLVCSDENPHNRLCFRRRESSQGSDAKRSEVAPSPRKDSGALGQKDWSATAPSRGWFSCESEMDDFVAGACEDEHLEAQRFLATLQGKVQLVQLMRFRALEALRSRDAHDGR</sequence>
<evidence type="ECO:0000313" key="2">
    <source>
        <dbReference type="EMBL" id="CAI3997375.1"/>
    </source>
</evidence>
<keyword evidence="4" id="KW-0808">Transferase</keyword>
<keyword evidence="5" id="KW-1185">Reference proteome</keyword>
<dbReference type="Proteomes" id="UP001152797">
    <property type="component" value="Unassembled WGS sequence"/>
</dbReference>
<dbReference type="EMBL" id="CAMXCT030002328">
    <property type="protein sequence ID" value="CAL4784687.1"/>
    <property type="molecule type" value="Genomic_DNA"/>
</dbReference>
<evidence type="ECO:0000313" key="4">
    <source>
        <dbReference type="EMBL" id="CAL4784687.1"/>
    </source>
</evidence>
<dbReference type="Gene3D" id="2.40.50.1070">
    <property type="match status" value="1"/>
</dbReference>
<dbReference type="SUPFAM" id="SSF53335">
    <property type="entry name" value="S-adenosyl-L-methionine-dependent methyltransferases"/>
    <property type="match status" value="1"/>
</dbReference>
<dbReference type="PANTHER" id="PTHR47548">
    <property type="entry name" value="BNAA06G32370D PROTEIN"/>
    <property type="match status" value="1"/>
</dbReference>
<accession>A0A9P1CTV0</accession>
<name>A0A9P1CTV0_9DINO</name>
<organism evidence="2">
    <name type="scientific">Cladocopium goreaui</name>
    <dbReference type="NCBI Taxonomy" id="2562237"/>
    <lineage>
        <taxon>Eukaryota</taxon>
        <taxon>Sar</taxon>
        <taxon>Alveolata</taxon>
        <taxon>Dinophyceae</taxon>
        <taxon>Suessiales</taxon>
        <taxon>Symbiodiniaceae</taxon>
        <taxon>Cladocopium</taxon>
    </lineage>
</organism>
<evidence type="ECO:0000313" key="5">
    <source>
        <dbReference type="Proteomes" id="UP001152797"/>
    </source>
</evidence>
<dbReference type="EMBL" id="CAMXCT020002328">
    <property type="protein sequence ID" value="CAL1150750.1"/>
    <property type="molecule type" value="Genomic_DNA"/>
</dbReference>
<protein>
    <submittedName>
        <fullName evidence="4">Uncharacterized RNA methyltransferase pc1998</fullName>
    </submittedName>
</protein>
<feature type="compositionally biased region" description="Basic and acidic residues" evidence="1">
    <location>
        <begin position="307"/>
        <end position="330"/>
    </location>
</feature>
<dbReference type="InterPro" id="IPR053304">
    <property type="entry name" value="RNA_M5U_MTase"/>
</dbReference>
<keyword evidence="4" id="KW-0489">Methyltransferase</keyword>
<evidence type="ECO:0000256" key="1">
    <source>
        <dbReference type="SAM" id="MobiDB-lite"/>
    </source>
</evidence>
<gene>
    <name evidence="2" type="ORF">C1SCF055_LOCUS23762</name>
</gene>
<feature type="region of interest" description="Disordered" evidence="1">
    <location>
        <begin position="1"/>
        <end position="31"/>
    </location>
</feature>
<proteinExistence type="predicted"/>
<dbReference type="EMBL" id="CAMXCT010002328">
    <property type="protein sequence ID" value="CAI3997375.1"/>
    <property type="molecule type" value="Genomic_DNA"/>
</dbReference>
<feature type="compositionally biased region" description="Basic residues" evidence="1">
    <location>
        <begin position="18"/>
        <end position="31"/>
    </location>
</feature>
<reference evidence="3" key="2">
    <citation type="submission" date="2024-04" db="EMBL/GenBank/DDBJ databases">
        <authorList>
            <person name="Chen Y."/>
            <person name="Shah S."/>
            <person name="Dougan E. K."/>
            <person name="Thang M."/>
            <person name="Chan C."/>
        </authorList>
    </citation>
    <scope>NUCLEOTIDE SEQUENCE [LARGE SCALE GENOMIC DNA]</scope>
</reference>